<name>A0ABT3M666_9LEPT</name>
<evidence type="ECO:0000313" key="5">
    <source>
        <dbReference type="EMBL" id="MCW7503886.1"/>
    </source>
</evidence>
<proteinExistence type="inferred from homology"/>
<dbReference type="InterPro" id="IPR011010">
    <property type="entry name" value="DNA_brk_join_enz"/>
</dbReference>
<accession>A0ABT3M666</accession>
<evidence type="ECO:0000313" key="6">
    <source>
        <dbReference type="Proteomes" id="UP001208794"/>
    </source>
</evidence>
<organism evidence="5 6">
    <name type="scientific">Leptospira paudalimensis</name>
    <dbReference type="NCBI Taxonomy" id="2950024"/>
    <lineage>
        <taxon>Bacteria</taxon>
        <taxon>Pseudomonadati</taxon>
        <taxon>Spirochaetota</taxon>
        <taxon>Spirochaetia</taxon>
        <taxon>Leptospirales</taxon>
        <taxon>Leptospiraceae</taxon>
        <taxon>Leptospira</taxon>
    </lineage>
</organism>
<evidence type="ECO:0000256" key="2">
    <source>
        <dbReference type="ARBA" id="ARBA00023125"/>
    </source>
</evidence>
<dbReference type="Pfam" id="PF00589">
    <property type="entry name" value="Phage_integrase"/>
    <property type="match status" value="1"/>
</dbReference>
<dbReference type="RefSeq" id="WP_265357761.1">
    <property type="nucleotide sequence ID" value="NZ_JAMQPR010000001.1"/>
</dbReference>
<dbReference type="Proteomes" id="UP001208794">
    <property type="component" value="Unassembled WGS sequence"/>
</dbReference>
<dbReference type="CDD" id="cd00397">
    <property type="entry name" value="DNA_BRE_C"/>
    <property type="match status" value="1"/>
</dbReference>
<protein>
    <submittedName>
        <fullName evidence="5">Site-specific integrase</fullName>
    </submittedName>
</protein>
<dbReference type="PROSITE" id="PS51898">
    <property type="entry name" value="TYR_RECOMBINASE"/>
    <property type="match status" value="1"/>
</dbReference>
<dbReference type="PANTHER" id="PTHR30349:SF41">
    <property type="entry name" value="INTEGRASE_RECOMBINASE PROTEIN MJ0367-RELATED"/>
    <property type="match status" value="1"/>
</dbReference>
<comment type="similarity">
    <text evidence="1">Belongs to the 'phage' integrase family.</text>
</comment>
<dbReference type="PANTHER" id="PTHR30349">
    <property type="entry name" value="PHAGE INTEGRASE-RELATED"/>
    <property type="match status" value="1"/>
</dbReference>
<keyword evidence="3" id="KW-0233">DNA recombination</keyword>
<evidence type="ECO:0000256" key="1">
    <source>
        <dbReference type="ARBA" id="ARBA00008857"/>
    </source>
</evidence>
<dbReference type="SUPFAM" id="SSF56349">
    <property type="entry name" value="DNA breaking-rejoining enzymes"/>
    <property type="match status" value="1"/>
</dbReference>
<evidence type="ECO:0000259" key="4">
    <source>
        <dbReference type="PROSITE" id="PS51898"/>
    </source>
</evidence>
<dbReference type="InterPro" id="IPR050090">
    <property type="entry name" value="Tyrosine_recombinase_XerCD"/>
</dbReference>
<dbReference type="InterPro" id="IPR002104">
    <property type="entry name" value="Integrase_catalytic"/>
</dbReference>
<gene>
    <name evidence="5" type="ORF">ND855_07100</name>
</gene>
<dbReference type="EMBL" id="JAMQPR010000001">
    <property type="protein sequence ID" value="MCW7503886.1"/>
    <property type="molecule type" value="Genomic_DNA"/>
</dbReference>
<comment type="caution">
    <text evidence="5">The sequence shown here is derived from an EMBL/GenBank/DDBJ whole genome shotgun (WGS) entry which is preliminary data.</text>
</comment>
<dbReference type="InterPro" id="IPR013762">
    <property type="entry name" value="Integrase-like_cat_sf"/>
</dbReference>
<sequence>MAAILKGSVSLPSKPQYRVCVNRFLTWIGNRPINEETLREYFKYLGSFMSPASVRLAKTSIKLWILKTHSKRNELNFRNGIQALFREIKVPKPNVTVSDSKLLSDRDLKLLVRKLPLKYSLILQVLYGTGARVSEVLSIRIANCKNLKTHTESKVIGKGGKEHVLIISKDLFERIGKVFCGKEYLFENSATGKPYTRQLVHRNFKDVGLSALERRVYPHQTRHSRISHLLRQGKPLDAVSRFANHFDPSFTAKVYGQNNLEAKEILNSGII</sequence>
<evidence type="ECO:0000256" key="3">
    <source>
        <dbReference type="ARBA" id="ARBA00023172"/>
    </source>
</evidence>
<feature type="domain" description="Tyr recombinase" evidence="4">
    <location>
        <begin position="98"/>
        <end position="271"/>
    </location>
</feature>
<reference evidence="5 6" key="1">
    <citation type="submission" date="2022-06" db="EMBL/GenBank/DDBJ databases">
        <title>Leptospira isolates from biofilms formed at urban environments.</title>
        <authorList>
            <person name="Ribeiro P.S."/>
            <person name="Sousa T."/>
            <person name="Carvalho N."/>
            <person name="Aburjaile F."/>
            <person name="Neves F."/>
            <person name="Oliveira D."/>
            <person name="Blanco L."/>
            <person name="Lima J."/>
            <person name="Costa F."/>
            <person name="Brenig B."/>
            <person name="Soares S."/>
            <person name="Ramos R."/>
            <person name="Goes-Neto A."/>
            <person name="Matiuzzi M."/>
            <person name="Azevedo V."/>
            <person name="Ristow P."/>
        </authorList>
    </citation>
    <scope>NUCLEOTIDE SEQUENCE [LARGE SCALE GENOMIC DNA]</scope>
    <source>
        <strain evidence="5 6">VSF14</strain>
    </source>
</reference>
<keyword evidence="2" id="KW-0238">DNA-binding</keyword>
<dbReference type="Gene3D" id="1.10.443.10">
    <property type="entry name" value="Intergrase catalytic core"/>
    <property type="match status" value="1"/>
</dbReference>
<keyword evidence="6" id="KW-1185">Reference proteome</keyword>